<sequence length="65" mass="7400">MPSASHRSTPPILIRLHLHHLILNSNDGARFRMMHALRAEQWTRIHVVPASALPPLCTNNQPQFT</sequence>
<gene>
    <name evidence="1" type="ORF">ACHHYP_20136</name>
</gene>
<dbReference type="EMBL" id="JNBR01000458">
    <property type="protein sequence ID" value="OQR92472.1"/>
    <property type="molecule type" value="Genomic_DNA"/>
</dbReference>
<dbReference type="AlphaFoldDB" id="A0A1V9Z3J8"/>
<dbReference type="Proteomes" id="UP000243579">
    <property type="component" value="Unassembled WGS sequence"/>
</dbReference>
<organism evidence="1 2">
    <name type="scientific">Achlya hypogyna</name>
    <name type="common">Oomycete</name>
    <name type="synonym">Protoachlya hypogyna</name>
    <dbReference type="NCBI Taxonomy" id="1202772"/>
    <lineage>
        <taxon>Eukaryota</taxon>
        <taxon>Sar</taxon>
        <taxon>Stramenopiles</taxon>
        <taxon>Oomycota</taxon>
        <taxon>Saprolegniomycetes</taxon>
        <taxon>Saprolegniales</taxon>
        <taxon>Achlyaceae</taxon>
        <taxon>Achlya</taxon>
    </lineage>
</organism>
<comment type="caution">
    <text evidence="1">The sequence shown here is derived from an EMBL/GenBank/DDBJ whole genome shotgun (WGS) entry which is preliminary data.</text>
</comment>
<evidence type="ECO:0000313" key="2">
    <source>
        <dbReference type="Proteomes" id="UP000243579"/>
    </source>
</evidence>
<name>A0A1V9Z3J8_ACHHY</name>
<keyword evidence="2" id="KW-1185">Reference proteome</keyword>
<proteinExistence type="predicted"/>
<evidence type="ECO:0000313" key="1">
    <source>
        <dbReference type="EMBL" id="OQR92472.1"/>
    </source>
</evidence>
<accession>A0A1V9Z3J8</accession>
<protein>
    <submittedName>
        <fullName evidence="1">Uncharacterized protein</fullName>
    </submittedName>
</protein>
<reference evidence="1 2" key="1">
    <citation type="journal article" date="2014" name="Genome Biol. Evol.">
        <title>The secreted proteins of Achlya hypogyna and Thraustotheca clavata identify the ancestral oomycete secretome and reveal gene acquisitions by horizontal gene transfer.</title>
        <authorList>
            <person name="Misner I."/>
            <person name="Blouin N."/>
            <person name="Leonard G."/>
            <person name="Richards T.A."/>
            <person name="Lane C.E."/>
        </authorList>
    </citation>
    <scope>NUCLEOTIDE SEQUENCE [LARGE SCALE GENOMIC DNA]</scope>
    <source>
        <strain evidence="1 2">ATCC 48635</strain>
    </source>
</reference>